<feature type="region of interest" description="Disordered" evidence="1">
    <location>
        <begin position="170"/>
        <end position="194"/>
    </location>
</feature>
<proteinExistence type="predicted"/>
<sequence>MSAKPTVLQQQVCAATIALRGNLEYIAWREEHPYGNNRASAGVQLCAALLMWVAICPLEEALTWLATDIQGPRNQQRRNIPDLLLSEPESFRTRLPQWRQAIAAGQVEVVFGRDEWTVGGLRAWLTAEQGGGPLGWDMTLNRSRLDALVDALDALLPFWGVPLTLPDALASPADASPIGTKQKGRRRRRDEPKE</sequence>
<organism evidence="2 3">
    <name type="scientific">Deinococcus oregonensis</name>
    <dbReference type="NCBI Taxonomy" id="1805970"/>
    <lineage>
        <taxon>Bacteria</taxon>
        <taxon>Thermotogati</taxon>
        <taxon>Deinococcota</taxon>
        <taxon>Deinococci</taxon>
        <taxon>Deinococcales</taxon>
        <taxon>Deinococcaceae</taxon>
        <taxon>Deinococcus</taxon>
    </lineage>
</organism>
<evidence type="ECO:0000313" key="3">
    <source>
        <dbReference type="Proteomes" id="UP001589733"/>
    </source>
</evidence>
<accession>A0ABV6B4R5</accession>
<reference evidence="2 3" key="1">
    <citation type="submission" date="2024-09" db="EMBL/GenBank/DDBJ databases">
        <authorList>
            <person name="Sun Q."/>
            <person name="Mori K."/>
        </authorList>
    </citation>
    <scope>NUCLEOTIDE SEQUENCE [LARGE SCALE GENOMIC DNA]</scope>
    <source>
        <strain evidence="2 3">JCM 13503</strain>
    </source>
</reference>
<dbReference type="Proteomes" id="UP001589733">
    <property type="component" value="Unassembled WGS sequence"/>
</dbReference>
<name>A0ABV6B4R5_9DEIO</name>
<protein>
    <submittedName>
        <fullName evidence="2">Uncharacterized protein</fullName>
    </submittedName>
</protein>
<dbReference type="RefSeq" id="WP_380012154.1">
    <property type="nucleotide sequence ID" value="NZ_JBHLYR010000049.1"/>
</dbReference>
<keyword evidence="3" id="KW-1185">Reference proteome</keyword>
<comment type="caution">
    <text evidence="2">The sequence shown here is derived from an EMBL/GenBank/DDBJ whole genome shotgun (WGS) entry which is preliminary data.</text>
</comment>
<evidence type="ECO:0000313" key="2">
    <source>
        <dbReference type="EMBL" id="MFB9993398.1"/>
    </source>
</evidence>
<evidence type="ECO:0000256" key="1">
    <source>
        <dbReference type="SAM" id="MobiDB-lite"/>
    </source>
</evidence>
<dbReference type="EMBL" id="JBHLYR010000049">
    <property type="protein sequence ID" value="MFB9993398.1"/>
    <property type="molecule type" value="Genomic_DNA"/>
</dbReference>
<gene>
    <name evidence="2" type="ORF">ACFFLM_15635</name>
</gene>